<proteinExistence type="predicted"/>
<feature type="region of interest" description="Disordered" evidence="1">
    <location>
        <begin position="1"/>
        <end position="37"/>
    </location>
</feature>
<gene>
    <name evidence="3" type="ORF">UFOPK2810_00124</name>
</gene>
<evidence type="ECO:0000256" key="2">
    <source>
        <dbReference type="SAM" id="Phobius"/>
    </source>
</evidence>
<accession>A0A6J6SS74</accession>
<reference evidence="3" key="1">
    <citation type="submission" date="2020-05" db="EMBL/GenBank/DDBJ databases">
        <authorList>
            <person name="Chiriac C."/>
            <person name="Salcher M."/>
            <person name="Ghai R."/>
            <person name="Kavagutti S V."/>
        </authorList>
    </citation>
    <scope>NUCLEOTIDE SEQUENCE</scope>
</reference>
<keyword evidence="2" id="KW-1133">Transmembrane helix</keyword>
<sequence length="262" mass="27302">MTGVGGDDVRSGECPKELHRHMPETADPDDERGGSRNELGKRELHGVIGGQASVGEGCGSDRVEATGDLHQVSCVMHEHVLGHSAIEPEPAAEGAVACGRELVGAVLIDAGHAAAAGAAAPGAVDGDGLTDAQAFDPSTDFVDPARVLMAEGEGRPPREHPIGHHVHDVQVGVAGAGARDLDDDLAWARYRDLDIDNLGLGLPGEELYCAHVMAFLEKACRDGFRQVDAMLGMLDRVSFVGAGIAGFPIIGCRFVAFYSLAL</sequence>
<organism evidence="3">
    <name type="scientific">freshwater metagenome</name>
    <dbReference type="NCBI Taxonomy" id="449393"/>
    <lineage>
        <taxon>unclassified sequences</taxon>
        <taxon>metagenomes</taxon>
        <taxon>ecological metagenomes</taxon>
    </lineage>
</organism>
<evidence type="ECO:0000256" key="1">
    <source>
        <dbReference type="SAM" id="MobiDB-lite"/>
    </source>
</evidence>
<feature type="compositionally biased region" description="Basic and acidic residues" evidence="1">
    <location>
        <begin position="7"/>
        <end position="24"/>
    </location>
</feature>
<keyword evidence="2" id="KW-0812">Transmembrane</keyword>
<name>A0A6J6SS74_9ZZZZ</name>
<dbReference type="AlphaFoldDB" id="A0A6J6SS74"/>
<feature type="transmembrane region" description="Helical" evidence="2">
    <location>
        <begin position="239"/>
        <end position="261"/>
    </location>
</feature>
<keyword evidence="2" id="KW-0472">Membrane</keyword>
<evidence type="ECO:0000313" key="3">
    <source>
        <dbReference type="EMBL" id="CAB4737525.1"/>
    </source>
</evidence>
<protein>
    <submittedName>
        <fullName evidence="3">Unannotated protein</fullName>
    </submittedName>
</protein>
<dbReference type="EMBL" id="CAEZYZ010000011">
    <property type="protein sequence ID" value="CAB4737525.1"/>
    <property type="molecule type" value="Genomic_DNA"/>
</dbReference>